<dbReference type="EMBL" id="JAAECE010000005">
    <property type="protein sequence ID" value="KAF1800395.1"/>
    <property type="molecule type" value="Genomic_DNA"/>
</dbReference>
<proteinExistence type="predicted"/>
<feature type="compositionally biased region" description="Polar residues" evidence="1">
    <location>
        <begin position="405"/>
        <end position="434"/>
    </location>
</feature>
<dbReference type="Proteomes" id="UP000469890">
    <property type="component" value="Unassembled WGS sequence"/>
</dbReference>
<feature type="compositionally biased region" description="Low complexity" evidence="1">
    <location>
        <begin position="222"/>
        <end position="242"/>
    </location>
</feature>
<sequence>MTNYQSTTQVHGWLMDVPGYRENYRNQREIMVHDDSKKFVSQSRKERPSSLASISSEDSVNLDELINANFTTDMDDETDLSALASLELDDSNEDFWKVDNVFNHYITTQLATTDKSRLKINNSSNRSKYESEEEFDSKNTSAEDLHDISLYNNTTEHSFLDILDLNSPADFDMQFSNMHLSSPPHQQRSDRSGSFSSDNSSNSQSTITTVNRNFSRQNVYPSASTSTSSMSSHSTAKTSHSSFLSRPSITKSESSKTSNRLPCSRKPSLVSSISENTAVEAKPTLSSTARLPSRSVSQIGLARRATHIPAPSSSKAALSPITSAKLSPTPQRTKSTASIARKPSQTSLNRSASRIGQPNIRASHIPSPPTTKRSTTSLGISSIFSSSASSAQQQKNSNTQQQQKYHPQSLHSDYSRPKTSMGTLKPSSSPSNVRSGLRTPSLMRAPSSSKSTGLKMTGSRSLYK</sequence>
<feature type="compositionally biased region" description="Low complexity" evidence="1">
    <location>
        <begin position="370"/>
        <end position="404"/>
    </location>
</feature>
<feature type="compositionally biased region" description="Polar residues" evidence="1">
    <location>
        <begin position="243"/>
        <end position="261"/>
    </location>
</feature>
<feature type="compositionally biased region" description="Low complexity" evidence="1">
    <location>
        <begin position="309"/>
        <end position="320"/>
    </location>
</feature>
<feature type="region of interest" description="Disordered" evidence="1">
    <location>
        <begin position="36"/>
        <end position="56"/>
    </location>
</feature>
<name>A0A8H4BE30_MUCCL</name>
<organism evidence="2 3">
    <name type="scientific">Mucor circinelloides f. lusitanicus</name>
    <name type="common">Mucor racemosus var. lusitanicus</name>
    <dbReference type="NCBI Taxonomy" id="29924"/>
    <lineage>
        <taxon>Eukaryota</taxon>
        <taxon>Fungi</taxon>
        <taxon>Fungi incertae sedis</taxon>
        <taxon>Mucoromycota</taxon>
        <taxon>Mucoromycotina</taxon>
        <taxon>Mucoromycetes</taxon>
        <taxon>Mucorales</taxon>
        <taxon>Mucorineae</taxon>
        <taxon>Mucoraceae</taxon>
        <taxon>Mucor</taxon>
    </lineage>
</organism>
<dbReference type="AlphaFoldDB" id="A0A8H4BE30"/>
<reference evidence="2 3" key="1">
    <citation type="submission" date="2019-09" db="EMBL/GenBank/DDBJ databases">
        <authorList>
            <consortium name="DOE Joint Genome Institute"/>
            <person name="Mondo S.J."/>
            <person name="Navarro-Mendoza M.I."/>
            <person name="Perez-Arques C."/>
            <person name="Panchal S."/>
            <person name="Nicolas F.E."/>
            <person name="Ganguly P."/>
            <person name="Pangilinan J."/>
            <person name="Grigoriev I."/>
            <person name="Heitman J."/>
            <person name="Sanya K."/>
            <person name="Garre V."/>
        </authorList>
    </citation>
    <scope>NUCLEOTIDE SEQUENCE [LARGE SCALE GENOMIC DNA]</scope>
    <source>
        <strain evidence="2 3">MU402</strain>
    </source>
</reference>
<evidence type="ECO:0000313" key="2">
    <source>
        <dbReference type="EMBL" id="KAF1800395.1"/>
    </source>
</evidence>
<comment type="caution">
    <text evidence="2">The sequence shown here is derived from an EMBL/GenBank/DDBJ whole genome shotgun (WGS) entry which is preliminary data.</text>
</comment>
<feature type="compositionally biased region" description="Polar residues" evidence="1">
    <location>
        <begin position="321"/>
        <end position="356"/>
    </location>
</feature>
<feature type="compositionally biased region" description="Polar residues" evidence="1">
    <location>
        <begin position="446"/>
        <end position="464"/>
    </location>
</feature>
<protein>
    <submittedName>
        <fullName evidence="2">Uncharacterized protein</fullName>
    </submittedName>
</protein>
<feature type="compositionally biased region" description="Low complexity" evidence="1">
    <location>
        <begin position="192"/>
        <end position="205"/>
    </location>
</feature>
<feature type="compositionally biased region" description="Basic and acidic residues" evidence="1">
    <location>
        <begin position="36"/>
        <end position="48"/>
    </location>
</feature>
<evidence type="ECO:0000256" key="1">
    <source>
        <dbReference type="SAM" id="MobiDB-lite"/>
    </source>
</evidence>
<feature type="region of interest" description="Disordered" evidence="1">
    <location>
        <begin position="305"/>
        <end position="464"/>
    </location>
</feature>
<gene>
    <name evidence="2" type="ORF">FB192DRAFT_1436803</name>
</gene>
<evidence type="ECO:0000313" key="3">
    <source>
        <dbReference type="Proteomes" id="UP000469890"/>
    </source>
</evidence>
<feature type="compositionally biased region" description="Polar residues" evidence="1">
    <location>
        <begin position="206"/>
        <end position="221"/>
    </location>
</feature>
<feature type="region of interest" description="Disordered" evidence="1">
    <location>
        <begin position="175"/>
        <end position="275"/>
    </location>
</feature>
<accession>A0A8H4BE30</accession>
<feature type="compositionally biased region" description="Polar residues" evidence="1">
    <location>
        <begin position="175"/>
        <end position="186"/>
    </location>
</feature>